<dbReference type="RefSeq" id="WP_163097970.1">
    <property type="nucleotide sequence ID" value="NZ_CP127523.1"/>
</dbReference>
<evidence type="ECO:0000313" key="2">
    <source>
        <dbReference type="EMBL" id="NDU42734.1"/>
    </source>
</evidence>
<dbReference type="AlphaFoldDB" id="A0A845UFT1"/>
<accession>A0A845UFT1</accession>
<organism evidence="2">
    <name type="scientific">Acidithiobacillus ferrianus</name>
    <dbReference type="NCBI Taxonomy" id="2678518"/>
    <lineage>
        <taxon>Bacteria</taxon>
        <taxon>Pseudomonadati</taxon>
        <taxon>Pseudomonadota</taxon>
        <taxon>Acidithiobacillia</taxon>
        <taxon>Acidithiobacillales</taxon>
        <taxon>Acidithiobacillaceae</taxon>
        <taxon>Acidithiobacillus</taxon>
    </lineage>
</organism>
<name>A0A845UFT1_9PROT</name>
<sequence length="439" mass="48440">MNFAHKYSRPAMALAVATLAASPLAHAANWFALQGISPPKASHFGVSGFIEPSLYAQPGRKDRFEKNHVPNINLIAPNFTHSTAVSILRARIMLRGNINPDISYLLGGEFGSNGITKVRGAYQPGLIDGHVTFSYLPGARIEVGLIRAPSAEGALRGYMTYNFVLPSAVIGQLMQQTMYSSGVPYDKNINAYLISSQESLGANGFRYPGVMLFDWFRHGPWEFSYGAMVGLFGTVAAGNRSSSPLYAVRLQESYILGGKGAFRSDVQAGIWYQHARPDLAGQGYSMTRYGVDVQYLQGYMHQWGRQFRFQYIRGSGWITAASAFSHAPDLPAPLTKTQLYPGGQNQASGYMLEAGLFLTRHIEADLRYDYYDRLPNNAAQQRIFKTWAVGLQYHFTPLTKIFGGYYFRTLGVPHQPNAAANSISSVVDNVFAMQAMIAF</sequence>
<dbReference type="EMBL" id="WNJL01000034">
    <property type="protein sequence ID" value="NDU42734.1"/>
    <property type="molecule type" value="Genomic_DNA"/>
</dbReference>
<dbReference type="InterPro" id="IPR023614">
    <property type="entry name" value="Porin_dom_sf"/>
</dbReference>
<evidence type="ECO:0000256" key="1">
    <source>
        <dbReference type="SAM" id="SignalP"/>
    </source>
</evidence>
<keyword evidence="1" id="KW-0732">Signal</keyword>
<feature type="chain" id="PRO_5032554127" evidence="1">
    <location>
        <begin position="28"/>
        <end position="439"/>
    </location>
</feature>
<gene>
    <name evidence="2" type="ORF">GL267_08805</name>
</gene>
<reference evidence="2" key="1">
    <citation type="submission" date="2019-11" db="EMBL/GenBank/DDBJ databases">
        <title>Acidithiobacillus ferrianus sp. nov.: a facultatively anaerobic and extremely acidophilic chemolithoautotroph.</title>
        <authorList>
            <person name="Norris P.R."/>
            <person name="Falagan C."/>
            <person name="Moya-Beltran A."/>
            <person name="Castro M."/>
            <person name="Quatrini R."/>
            <person name="Johnson D.B."/>
        </authorList>
    </citation>
    <scope>NUCLEOTIDE SEQUENCE [LARGE SCALE GENOMIC DNA]</scope>
    <source>
        <strain evidence="2">MG</strain>
    </source>
</reference>
<comment type="caution">
    <text evidence="2">The sequence shown here is derived from an EMBL/GenBank/DDBJ whole genome shotgun (WGS) entry which is preliminary data.</text>
</comment>
<dbReference type="Gene3D" id="2.40.160.10">
    <property type="entry name" value="Porin"/>
    <property type="match status" value="1"/>
</dbReference>
<feature type="signal peptide" evidence="1">
    <location>
        <begin position="1"/>
        <end position="27"/>
    </location>
</feature>
<protein>
    <submittedName>
        <fullName evidence="2">Porin</fullName>
    </submittedName>
</protein>
<proteinExistence type="predicted"/>